<dbReference type="GO" id="GO:0005506">
    <property type="term" value="F:iron ion binding"/>
    <property type="evidence" value="ECO:0007669"/>
    <property type="project" value="InterPro"/>
</dbReference>
<feature type="region of interest" description="Disordered" evidence="4">
    <location>
        <begin position="614"/>
        <end position="637"/>
    </location>
</feature>
<dbReference type="InterPro" id="IPR002057">
    <property type="entry name" value="Isopenicillin-N_synth_CS"/>
</dbReference>
<keyword evidence="2" id="KW-0560">Oxidoreductase</keyword>
<feature type="compositionally biased region" description="Basic and acidic residues" evidence="4">
    <location>
        <begin position="724"/>
        <end position="736"/>
    </location>
</feature>
<evidence type="ECO:0000256" key="1">
    <source>
        <dbReference type="ARBA" id="ARBA00008056"/>
    </source>
</evidence>
<evidence type="ECO:0000313" key="6">
    <source>
        <dbReference type="Proteomes" id="UP000323386"/>
    </source>
</evidence>
<sequence length="1428" mass="154610">MSDLTVHAALSPRVAILSSPDVDRVIQTNNIPDLAALLRPFEASVSQLSVRTSQLENRLCQRFPLRFDPLRTFTAAAAPQQDDVLDSVSAHIGANAKHWLAEVDPDGSASPQPADLLQQASQRIESLTPWFIHFRDAILHRRSLSPHSTFDHPVALLLAVSSASPDPMNDFARLYETAAASSSSSGGPFAAHPFIDPNVLRYYLLLHDVHTSGPDLSQSLEVLDHVKRTYGLHCCLLTINSAEEHGSSRNAEDIEALWSDSRPPASPPSAPNSPTTSADVARLLDDEDIKRLKGFVRELTAQSIVPFMERCVQQWNEQLASSRKGLTGRLFGASRKFFGGSAAKVAASASSSLSNGAGYSVQHDFYPFASVEAQTRRLADFAFTIRDYKLAAAMYDLGRKDFAGDKAWRHSAVANEMFGLSHLMLMYTARTPPIDVDSYLSQACHEYALKPAAGGDLGPLRATLLYYEAYRALGYYRPAPVALQRMANASEEVFGALLLEQAAMADLRRQPKAAVRKCALHLVMAAHRYQSCGQKALSLRCYAQAAALYRHKAWTSVENHLERELGMQAYNGGDADAAVAHLSTLLRPGQCSAEEHEAWLKDLLTAYRYAGGSGGGGEGEGDGSTATGKPEVKLPQPLFNPKSARLRVAEDGIGAQGGQSRVPDSTWTALEGAFMAAGFSSSGSATRKRPATLSSSRDNRAAVDATFWLDVAVENPLNTAIEVKDIRPHLRPDDGPKAAPQSGDDAGPSSGATATESRFEAEPVDAVMLGPREVRWLSIPIRVREAGVHRVTHISSVIADELPITESLDKRGKRLGATREQRLTPTYAPDQMLRLTVHEAEPAITASLASPPSSMLLGEECRVELTLRNVSGEGLRDVRALCNQPDAAVFVVSEAATARAGSPKASTSFTMPNDLKHVAIQDLVGDDEILAAGQERTVPLLLKASRFGVVELAWLVVFGDSQGRFHTSRLSHRIEVEPSLEVSVQSRPVFDRAKCDYRLSVEVSNVSLDETVTVTGLSFVGPCWRCSVEDEPSSSPTSSLSAKVGTSLEPCQAVRLSAVLGRTDSRGDEDHSEAQAGGSMAYTLHRLQAMLQSREVDAKNAPRPVELLASGTGRLFEEEDEVQAYPPIAASSSSPPISTTLDSPHHQRLLRQARLRWRQWTLSQHFQALSEADRAAAFVLYEPNDVDVVVHWQQQQQPTRRGSSYVFGLSLGPSRNHLLSLFDDDGRSAIRSMYAQTVKERGLMLQNLLSSRLATDEAPLVVDLCPAEEGGSGDSHEAQQDRRTHDFAAKGPTRLGLSVWVRNFSDSLDVDFEVQLGRSEAPSATGAEDDTGEPEAEERGPGSAQWMGRRTLRGTLQPRSAVELAATVRIEGPGLVRPGRLTVQSRCYLAGRGGGEREGGAGPGAAAPCSQFTQHVDPALAVYFVQAA</sequence>
<dbReference type="GO" id="GO:0016491">
    <property type="term" value="F:oxidoreductase activity"/>
    <property type="evidence" value="ECO:0007669"/>
    <property type="project" value="UniProtKB-KW"/>
</dbReference>
<keyword evidence="6" id="KW-1185">Reference proteome</keyword>
<evidence type="ECO:0000256" key="4">
    <source>
        <dbReference type="SAM" id="MobiDB-lite"/>
    </source>
</evidence>
<dbReference type="InterPro" id="IPR024420">
    <property type="entry name" value="TRAPP_III_complex_Trs85"/>
</dbReference>
<evidence type="ECO:0000256" key="3">
    <source>
        <dbReference type="ARBA" id="ARBA00023004"/>
    </source>
</evidence>
<feature type="region of interest" description="Disordered" evidence="4">
    <location>
        <begin position="1319"/>
        <end position="1344"/>
    </location>
</feature>
<dbReference type="OrthoDB" id="203724at2759"/>
<dbReference type="EMBL" id="OOIP01000003">
    <property type="protein sequence ID" value="SPO35910.1"/>
    <property type="molecule type" value="Genomic_DNA"/>
</dbReference>
<keyword evidence="3" id="KW-0408">Iron</keyword>
<reference evidence="5 6" key="1">
    <citation type="submission" date="2018-03" db="EMBL/GenBank/DDBJ databases">
        <authorList>
            <person name="Guldener U."/>
        </authorList>
    </citation>
    <scope>NUCLEOTIDE SEQUENCE [LARGE SCALE GENOMIC DNA]</scope>
    <source>
        <strain evidence="5 6">DAOM196992</strain>
    </source>
</reference>
<dbReference type="PROSITE" id="PS00185">
    <property type="entry name" value="IPNS_1"/>
    <property type="match status" value="1"/>
</dbReference>
<dbReference type="PANTHER" id="PTHR12975:SF6">
    <property type="entry name" value="TRAFFICKING PROTEIN PARTICLE COMPLEX SUBUNIT 8"/>
    <property type="match status" value="1"/>
</dbReference>
<feature type="region of interest" description="Disordered" evidence="4">
    <location>
        <begin position="724"/>
        <end position="764"/>
    </location>
</feature>
<organism evidence="5 6">
    <name type="scientific">Pseudozyma flocculosa</name>
    <dbReference type="NCBI Taxonomy" id="84751"/>
    <lineage>
        <taxon>Eukaryota</taxon>
        <taxon>Fungi</taxon>
        <taxon>Dikarya</taxon>
        <taxon>Basidiomycota</taxon>
        <taxon>Ustilaginomycotina</taxon>
        <taxon>Ustilaginomycetes</taxon>
        <taxon>Ustilaginales</taxon>
        <taxon>Ustilaginaceae</taxon>
        <taxon>Pseudozyma</taxon>
    </lineage>
</organism>
<feature type="region of interest" description="Disordered" evidence="4">
    <location>
        <begin position="258"/>
        <end position="278"/>
    </location>
</feature>
<dbReference type="PANTHER" id="PTHR12975">
    <property type="entry name" value="TRANSPORT PROTEIN TRAPP"/>
    <property type="match status" value="1"/>
</dbReference>
<proteinExistence type="inferred from homology"/>
<comment type="similarity">
    <text evidence="1">Belongs to the iron/ascorbate-dependent oxidoreductase family.</text>
</comment>
<protein>
    <recommendedName>
        <fullName evidence="7">ER-golgi trafficking TRAPP I complex 85 kDa subunit-domain-containing protein</fullName>
    </recommendedName>
</protein>
<gene>
    <name evidence="5" type="ORF">PSFLO_01381</name>
</gene>
<dbReference type="GO" id="GO:1990072">
    <property type="term" value="C:TRAPPIII protein complex"/>
    <property type="evidence" value="ECO:0007669"/>
    <property type="project" value="TreeGrafter"/>
</dbReference>
<evidence type="ECO:0000313" key="5">
    <source>
        <dbReference type="EMBL" id="SPO35910.1"/>
    </source>
</evidence>
<evidence type="ECO:0000256" key="2">
    <source>
        <dbReference type="ARBA" id="ARBA00023002"/>
    </source>
</evidence>
<feature type="compositionally biased region" description="Acidic residues" evidence="4">
    <location>
        <begin position="1327"/>
        <end position="1336"/>
    </location>
</feature>
<dbReference type="Proteomes" id="UP000323386">
    <property type="component" value="Unassembled WGS sequence"/>
</dbReference>
<evidence type="ECO:0008006" key="7">
    <source>
        <dbReference type="Google" id="ProtNLM"/>
    </source>
</evidence>
<accession>A0A5C3EVN0</accession>
<dbReference type="Pfam" id="PF12739">
    <property type="entry name" value="TRAPPC-Trs85"/>
    <property type="match status" value="1"/>
</dbReference>
<name>A0A5C3EVN0_9BASI</name>